<accession>A0A3K5JT38</accession>
<keyword evidence="1" id="KW-0813">Transport</keyword>
<dbReference type="PROSITE" id="PS00211">
    <property type="entry name" value="ABC_TRANSPORTER_1"/>
    <property type="match status" value="1"/>
</dbReference>
<sequence length="216" mass="24281">MMKELIQIKNLSKEFGKVKALDNINLNIYKGEWLAIMGPSGSGKSTLLNILSLMDDPSSGKYILDNEDLEQINEEQKITLRREKIGLIFQQFHLIPYLSALENVMLSQYYHSSVDEEDAKAVLEKVGLSHRLSHLPSQLSGGEQQRVCIARALINNPEILLADEPTGNLDEANEKIVLQTLQKLKNEGKTIVLITHNPELAKFADRTLILQHGVLK</sequence>
<dbReference type="GO" id="GO:0005524">
    <property type="term" value="F:ATP binding"/>
    <property type="evidence" value="ECO:0007669"/>
    <property type="project" value="UniProtKB-KW"/>
</dbReference>
<dbReference type="GO" id="GO:0005886">
    <property type="term" value="C:plasma membrane"/>
    <property type="evidence" value="ECO:0007669"/>
    <property type="project" value="TreeGrafter"/>
</dbReference>
<evidence type="ECO:0000256" key="1">
    <source>
        <dbReference type="ARBA" id="ARBA00022448"/>
    </source>
</evidence>
<evidence type="ECO:0000256" key="4">
    <source>
        <dbReference type="ARBA" id="ARBA00038388"/>
    </source>
</evidence>
<evidence type="ECO:0000256" key="2">
    <source>
        <dbReference type="ARBA" id="ARBA00022741"/>
    </source>
</evidence>
<evidence type="ECO:0000256" key="3">
    <source>
        <dbReference type="ARBA" id="ARBA00022840"/>
    </source>
</evidence>
<keyword evidence="3 5" id="KW-0067">ATP-binding</keyword>
<dbReference type="InterPro" id="IPR015854">
    <property type="entry name" value="ABC_transpr_LolD-like"/>
</dbReference>
<dbReference type="InterPro" id="IPR017871">
    <property type="entry name" value="ABC_transporter-like_CS"/>
</dbReference>
<dbReference type="SMART" id="SM00382">
    <property type="entry name" value="AAA"/>
    <property type="match status" value="1"/>
</dbReference>
<dbReference type="Proteomes" id="UP000333665">
    <property type="component" value="Unassembled WGS sequence"/>
</dbReference>
<dbReference type="Gene3D" id="3.40.50.300">
    <property type="entry name" value="P-loop containing nucleotide triphosphate hydrolases"/>
    <property type="match status" value="1"/>
</dbReference>
<dbReference type="Pfam" id="PF00005">
    <property type="entry name" value="ABC_tran"/>
    <property type="match status" value="1"/>
</dbReference>
<dbReference type="RefSeq" id="WP_025398626.1">
    <property type="nucleotide sequence ID" value="NZ_CAKJUX010000004.1"/>
</dbReference>
<dbReference type="SUPFAM" id="SSF52540">
    <property type="entry name" value="P-loop containing nucleoside triphosphate hydrolases"/>
    <property type="match status" value="1"/>
</dbReference>
<organism evidence="5 6">
    <name type="scientific">Campylobacter coli</name>
    <dbReference type="NCBI Taxonomy" id="195"/>
    <lineage>
        <taxon>Bacteria</taxon>
        <taxon>Pseudomonadati</taxon>
        <taxon>Campylobacterota</taxon>
        <taxon>Epsilonproteobacteria</taxon>
        <taxon>Campylobacterales</taxon>
        <taxon>Campylobacteraceae</taxon>
        <taxon>Campylobacter</taxon>
    </lineage>
</organism>
<evidence type="ECO:0000313" key="5">
    <source>
        <dbReference type="EMBL" id="EAL8417233.1"/>
    </source>
</evidence>
<comment type="similarity">
    <text evidence="4">Belongs to the ABC transporter superfamily. Macrolide exporter (TC 3.A.1.122) family.</text>
</comment>
<dbReference type="GO" id="GO:0022857">
    <property type="term" value="F:transmembrane transporter activity"/>
    <property type="evidence" value="ECO:0007669"/>
    <property type="project" value="UniProtKB-ARBA"/>
</dbReference>
<dbReference type="EMBL" id="AACRQU010000019">
    <property type="protein sequence ID" value="EAL8417233.1"/>
    <property type="molecule type" value="Genomic_DNA"/>
</dbReference>
<reference evidence="5 6" key="1">
    <citation type="submission" date="2018-08" db="EMBL/GenBank/DDBJ databases">
        <authorList>
            <consortium name="NARMS: The National Antimicrobial Resistance Monitoring System"/>
        </authorList>
    </citation>
    <scope>NUCLEOTIDE SEQUENCE [LARGE SCALE GENOMIC DNA]</scope>
    <source>
        <strain evidence="5 6">FSIS11812579</strain>
    </source>
</reference>
<comment type="caution">
    <text evidence="5">The sequence shown here is derived from an EMBL/GenBank/DDBJ whole genome shotgun (WGS) entry which is preliminary data.</text>
</comment>
<dbReference type="PANTHER" id="PTHR24220:SF86">
    <property type="entry name" value="ABC TRANSPORTER ABCH.1"/>
    <property type="match status" value="1"/>
</dbReference>
<dbReference type="FunFam" id="3.40.50.300:FF:000032">
    <property type="entry name" value="Export ABC transporter ATP-binding protein"/>
    <property type="match status" value="1"/>
</dbReference>
<dbReference type="InterPro" id="IPR017911">
    <property type="entry name" value="MacB-like_ATP-bd"/>
</dbReference>
<evidence type="ECO:0000313" key="6">
    <source>
        <dbReference type="Proteomes" id="UP000333665"/>
    </source>
</evidence>
<protein>
    <submittedName>
        <fullName evidence="5">ABC transporter ATP-binding protein</fullName>
    </submittedName>
</protein>
<dbReference type="InterPro" id="IPR003593">
    <property type="entry name" value="AAA+_ATPase"/>
</dbReference>
<dbReference type="InterPro" id="IPR003439">
    <property type="entry name" value="ABC_transporter-like_ATP-bd"/>
</dbReference>
<dbReference type="AlphaFoldDB" id="A0A3K5JT38"/>
<dbReference type="InterPro" id="IPR027417">
    <property type="entry name" value="P-loop_NTPase"/>
</dbReference>
<dbReference type="CDD" id="cd03255">
    <property type="entry name" value="ABC_MJ0796_LolCDE_FtsE"/>
    <property type="match status" value="1"/>
</dbReference>
<gene>
    <name evidence="5" type="ORF">DYF97_07625</name>
</gene>
<keyword evidence="2" id="KW-0547">Nucleotide-binding</keyword>
<dbReference type="PROSITE" id="PS50893">
    <property type="entry name" value="ABC_TRANSPORTER_2"/>
    <property type="match status" value="1"/>
</dbReference>
<dbReference type="GO" id="GO:0098796">
    <property type="term" value="C:membrane protein complex"/>
    <property type="evidence" value="ECO:0007669"/>
    <property type="project" value="UniProtKB-ARBA"/>
</dbReference>
<proteinExistence type="inferred from homology"/>
<dbReference type="PANTHER" id="PTHR24220">
    <property type="entry name" value="IMPORT ATP-BINDING PROTEIN"/>
    <property type="match status" value="1"/>
</dbReference>
<dbReference type="GO" id="GO:0016887">
    <property type="term" value="F:ATP hydrolysis activity"/>
    <property type="evidence" value="ECO:0007669"/>
    <property type="project" value="InterPro"/>
</dbReference>
<name>A0A3K5JT38_CAMCO</name>